<accession>A0A161HG56</accession>
<dbReference type="CDD" id="cd05474">
    <property type="entry name" value="SAP_like"/>
    <property type="match status" value="1"/>
</dbReference>
<reference evidence="10 11" key="1">
    <citation type="submission" date="2016-02" db="EMBL/GenBank/DDBJ databases">
        <title>Complete genome sequence and transcriptome regulation of the pentose utilising yeast Sugiyamaella lignohabitans.</title>
        <authorList>
            <person name="Bellasio M."/>
            <person name="Peymann A."/>
            <person name="Valli M."/>
            <person name="Sipitzky M."/>
            <person name="Graf A."/>
            <person name="Sauer M."/>
            <person name="Marx H."/>
            <person name="Mattanovich D."/>
        </authorList>
    </citation>
    <scope>NUCLEOTIDE SEQUENCE [LARGE SCALE GENOMIC DNA]</scope>
    <source>
        <strain evidence="10 11">CBS 10342</strain>
    </source>
</reference>
<evidence type="ECO:0000256" key="1">
    <source>
        <dbReference type="ARBA" id="ARBA00007447"/>
    </source>
</evidence>
<dbReference type="KEGG" id="slb:AWJ20_4502"/>
<evidence type="ECO:0000313" key="11">
    <source>
        <dbReference type="Proteomes" id="UP000189580"/>
    </source>
</evidence>
<feature type="active site" evidence="6">
    <location>
        <position position="100"/>
    </location>
</feature>
<evidence type="ECO:0000256" key="7">
    <source>
        <dbReference type="RuleBase" id="RU000454"/>
    </source>
</evidence>
<dbReference type="PRINTS" id="PR00792">
    <property type="entry name" value="PEPSIN"/>
</dbReference>
<keyword evidence="4 7" id="KW-0064">Aspartyl protease</keyword>
<dbReference type="EMBL" id="CP014500">
    <property type="protein sequence ID" value="ANB11681.1"/>
    <property type="molecule type" value="Genomic_DNA"/>
</dbReference>
<keyword evidence="11" id="KW-1185">Reference proteome</keyword>
<dbReference type="GO" id="GO:0006508">
    <property type="term" value="P:proteolysis"/>
    <property type="evidence" value="ECO:0007669"/>
    <property type="project" value="UniProtKB-KW"/>
</dbReference>
<dbReference type="InterPro" id="IPR001969">
    <property type="entry name" value="Aspartic_peptidase_AS"/>
</dbReference>
<organism evidence="10 11">
    <name type="scientific">Sugiyamaella lignohabitans</name>
    <dbReference type="NCBI Taxonomy" id="796027"/>
    <lineage>
        <taxon>Eukaryota</taxon>
        <taxon>Fungi</taxon>
        <taxon>Dikarya</taxon>
        <taxon>Ascomycota</taxon>
        <taxon>Saccharomycotina</taxon>
        <taxon>Dipodascomycetes</taxon>
        <taxon>Dipodascales</taxon>
        <taxon>Trichomonascaceae</taxon>
        <taxon>Sugiyamaella</taxon>
    </lineage>
</organism>
<keyword evidence="5 7" id="KW-0378">Hydrolase</keyword>
<dbReference type="InterPro" id="IPR001461">
    <property type="entry name" value="Aspartic_peptidase_A1"/>
</dbReference>
<dbReference type="GO" id="GO:0004190">
    <property type="term" value="F:aspartic-type endopeptidase activity"/>
    <property type="evidence" value="ECO:0007669"/>
    <property type="project" value="UniProtKB-KW"/>
</dbReference>
<sequence>MKLSVNLLPILCLLLANTAKACLTGNFNVVNSSLEIANPGVVWNQFEYVQRKAPPAMTRNLNKRQIGGGTFQEPLDNYLTYYTMNVTIGNPLQTLNVLIDTGSSDLWVPGYNYGGFDHRQSSTWSKQDDNFAIRYVKGYARGMWGTDTIDFSSGASITDQQFGVAIDSSDSAMGVFGIGPINSEAADTLYYNIPESLVRQGLISKNIYSIYLDDQNSLTGHVLFGGIDREKFVPPLQTVPVTSTSTLEVTLSSVSAGGQKTISSISVVLDTGTSLMYLPNSYVKTIAKAYGATYNQELDMYTLNKSSYNNLPESVRFNFQGVVIQVPTKEVIWPLTWFTGKNEGGKYALTIMPNTQSLGYNILGDTFLRSAYVVYDLDYREISIAPVRYSRLSDVVPVIGKLPTNNMDSDYYSDYSEDD</sequence>
<evidence type="ECO:0000256" key="4">
    <source>
        <dbReference type="ARBA" id="ARBA00022750"/>
    </source>
</evidence>
<dbReference type="SUPFAM" id="SSF50630">
    <property type="entry name" value="Acid proteases"/>
    <property type="match status" value="1"/>
</dbReference>
<evidence type="ECO:0000256" key="8">
    <source>
        <dbReference type="SAM" id="SignalP"/>
    </source>
</evidence>
<dbReference type="Gene3D" id="2.40.70.10">
    <property type="entry name" value="Acid Proteases"/>
    <property type="match status" value="2"/>
</dbReference>
<feature type="signal peptide" evidence="8">
    <location>
        <begin position="1"/>
        <end position="21"/>
    </location>
</feature>
<feature type="active site" evidence="6">
    <location>
        <position position="270"/>
    </location>
</feature>
<evidence type="ECO:0000256" key="5">
    <source>
        <dbReference type="ARBA" id="ARBA00022801"/>
    </source>
</evidence>
<dbReference type="InterPro" id="IPR021109">
    <property type="entry name" value="Peptidase_aspartic_dom_sf"/>
</dbReference>
<dbReference type="PROSITE" id="PS51767">
    <property type="entry name" value="PEPTIDASE_A1"/>
    <property type="match status" value="1"/>
</dbReference>
<evidence type="ECO:0000256" key="6">
    <source>
        <dbReference type="PIRSR" id="PIRSR601461-1"/>
    </source>
</evidence>
<dbReference type="GeneID" id="30036642"/>
<dbReference type="RefSeq" id="XP_018734158.1">
    <property type="nucleotide sequence ID" value="XM_018881579.1"/>
</dbReference>
<dbReference type="OrthoDB" id="771136at2759"/>
<dbReference type="InterPro" id="IPR033121">
    <property type="entry name" value="PEPTIDASE_A1"/>
</dbReference>
<dbReference type="AlphaFoldDB" id="A0A161HG56"/>
<dbReference type="Proteomes" id="UP000189580">
    <property type="component" value="Chromosome c"/>
</dbReference>
<proteinExistence type="inferred from homology"/>
<dbReference type="PANTHER" id="PTHR47966">
    <property type="entry name" value="BETA-SITE APP-CLEAVING ENZYME, ISOFORM A-RELATED"/>
    <property type="match status" value="1"/>
</dbReference>
<name>A0A161HG56_9ASCO</name>
<evidence type="ECO:0000256" key="3">
    <source>
        <dbReference type="ARBA" id="ARBA00022729"/>
    </source>
</evidence>
<keyword evidence="2 7" id="KW-0645">Protease</keyword>
<protein>
    <submittedName>
        <fullName evidence="10">Yps3p</fullName>
    </submittedName>
</protein>
<evidence type="ECO:0000313" key="10">
    <source>
        <dbReference type="EMBL" id="ANB11681.1"/>
    </source>
</evidence>
<feature type="domain" description="Peptidase A1" evidence="9">
    <location>
        <begin position="82"/>
        <end position="385"/>
    </location>
</feature>
<gene>
    <name evidence="10" type="primary">YPS3</name>
    <name evidence="10" type="ORF">AWJ20_4502</name>
</gene>
<comment type="similarity">
    <text evidence="1 7">Belongs to the peptidase A1 family.</text>
</comment>
<dbReference type="PROSITE" id="PS00141">
    <property type="entry name" value="ASP_PROTEASE"/>
    <property type="match status" value="2"/>
</dbReference>
<dbReference type="PANTHER" id="PTHR47966:SF65">
    <property type="entry name" value="ASPARTIC-TYPE ENDOPEPTIDASE"/>
    <property type="match status" value="1"/>
</dbReference>
<evidence type="ECO:0000259" key="9">
    <source>
        <dbReference type="PROSITE" id="PS51767"/>
    </source>
</evidence>
<feature type="chain" id="PRO_5007822674" evidence="8">
    <location>
        <begin position="22"/>
        <end position="419"/>
    </location>
</feature>
<evidence type="ECO:0000256" key="2">
    <source>
        <dbReference type="ARBA" id="ARBA00022670"/>
    </source>
</evidence>
<dbReference type="Pfam" id="PF00026">
    <property type="entry name" value="Asp"/>
    <property type="match status" value="1"/>
</dbReference>
<dbReference type="InterPro" id="IPR033876">
    <property type="entry name" value="SAP-like"/>
</dbReference>
<keyword evidence="3 8" id="KW-0732">Signal</keyword>